<protein>
    <submittedName>
        <fullName evidence="6">Putative PQQ enzyme repeat protein</fullName>
    </submittedName>
</protein>
<feature type="transmembrane region" description="Helical" evidence="4">
    <location>
        <begin position="83"/>
        <end position="99"/>
    </location>
</feature>
<dbReference type="EMBL" id="EU016574">
    <property type="protein sequence ID" value="ABZ06383.1"/>
    <property type="molecule type" value="Genomic_DNA"/>
</dbReference>
<dbReference type="InterPro" id="IPR011047">
    <property type="entry name" value="Quinoprotein_ADH-like_sf"/>
</dbReference>
<sequence length="804" mass="87569">MHGVFGYSLRYCAYRTKKVELMNTTSSVKAPRVLPIVLILIAAPMILGGVQLVFLGGSFYYLLAGLVLVASARRLWQASPTGSLIYGGLLIATVAWALLESGTNLWALAPRILPFAGLGLWFLTPWLRRALYQGQPPPLLRSDISRGSAVVVVLLSVYVVYSGSGYDVNPLSARSGINTVNTQTDWPSYGNNVGGSRYSPIDQINTGNVGDLELAWTYRTQVGGAFKATPLQIGDLLYVCTGGNIIIALDANSGDLRWQFDPLINAEHLEFARYFTTGCRGVSYYQAPAEYDGECQQRILTATTDARLIAVDALSGERCIRFGDLGEINLTTGMGNDPLIFNFQTSPPGIVRGNAVVGGWVLDNRTVGEPSGVVRAFDAISGEFAWAWDMGRPGINTQPLRGEVYTRGTPNVWSLFSVDEELGLIYAPTGNETPDYFGGQRMESSEQYASSIVAIDGENGSVRWSFQTVHHDLWDWDVPSQPVLIDLPGENGEKIPAVLVPTKRAEVFVLNRVTGEPIFDIQELPVPQDGGVPEDYVAATQPFTMDMPNFRPDMTEAKMWGITPLDQLWCRIEYKKMRYDGHFTVPGADTIFQFPGNAGGHNWGSVSVDQVNNIMVVNPMLVGNQLTLIPRDELPEGVAGNQIGTPYSHTTVRFMSPLGVPCNQPPYGVLAAIDLETRTLLWERPIGLAKDSGPWGIKTYLPLTIGTPQSGGTMTTAGGLIFSAGTFDNTIRATDIRNGSELWRNPLPFTAHATPMSYLSPGGEQTIIITVPVYNSTAASGFRVLPADQEDPEGGYIMAFRLPK</sequence>
<comment type="similarity">
    <text evidence="2">Belongs to the bacterial PQQ dehydrogenase family.</text>
</comment>
<organism evidence="6">
    <name type="scientific">uncultured marine microorganism HF4000_009G21</name>
    <dbReference type="NCBI Taxonomy" id="455515"/>
    <lineage>
        <taxon>unclassified sequences</taxon>
        <taxon>environmental samples</taxon>
    </lineage>
</organism>
<dbReference type="NCBIfam" id="TIGR03074">
    <property type="entry name" value="PQQ_membr_DH"/>
    <property type="match status" value="1"/>
</dbReference>
<reference evidence="6" key="1">
    <citation type="journal article" date="2008" name="ISME J.">
        <title>Genomic patterns of recombination, clonal divergence and environment in marine microbial populations.</title>
        <authorList>
            <person name="Konstantinidis K.T."/>
            <person name="Delong E.F."/>
        </authorList>
    </citation>
    <scope>NUCLEOTIDE SEQUENCE</scope>
</reference>
<feature type="transmembrane region" description="Helical" evidence="4">
    <location>
        <begin position="33"/>
        <end position="53"/>
    </location>
</feature>
<dbReference type="GO" id="GO:0008876">
    <property type="term" value="F:quinoprotein glucose dehydrogenase activity"/>
    <property type="evidence" value="ECO:0007669"/>
    <property type="project" value="TreeGrafter"/>
</dbReference>
<dbReference type="InterPro" id="IPR018391">
    <property type="entry name" value="PQQ_b-propeller_rpt"/>
</dbReference>
<evidence type="ECO:0000313" key="6">
    <source>
        <dbReference type="EMBL" id="ABZ06383.1"/>
    </source>
</evidence>
<keyword evidence="3" id="KW-0560">Oxidoreductase</keyword>
<feature type="transmembrane region" description="Helical" evidence="4">
    <location>
        <begin position="105"/>
        <end position="123"/>
    </location>
</feature>
<evidence type="ECO:0000259" key="5">
    <source>
        <dbReference type="Pfam" id="PF01011"/>
    </source>
</evidence>
<comment type="cofactor">
    <cofactor evidence="1">
        <name>pyrroloquinoline quinone</name>
        <dbReference type="ChEBI" id="CHEBI:58442"/>
    </cofactor>
</comment>
<dbReference type="GO" id="GO:0048038">
    <property type="term" value="F:quinone binding"/>
    <property type="evidence" value="ECO:0007669"/>
    <property type="project" value="InterPro"/>
</dbReference>
<dbReference type="AlphaFoldDB" id="B3T1C4"/>
<dbReference type="Gene3D" id="2.140.10.10">
    <property type="entry name" value="Quinoprotein alcohol dehydrogenase-like superfamily"/>
    <property type="match status" value="1"/>
</dbReference>
<evidence type="ECO:0000256" key="4">
    <source>
        <dbReference type="SAM" id="Phobius"/>
    </source>
</evidence>
<keyword evidence="4" id="KW-0472">Membrane</keyword>
<keyword evidence="4" id="KW-1133">Transmembrane helix</keyword>
<dbReference type="InterPro" id="IPR017511">
    <property type="entry name" value="PQQ_mDH"/>
</dbReference>
<gene>
    <name evidence="6" type="ORF">ALOHA_HF4000009G21ctg1g19</name>
</gene>
<evidence type="ECO:0000256" key="2">
    <source>
        <dbReference type="ARBA" id="ARBA00008156"/>
    </source>
</evidence>
<dbReference type="SUPFAM" id="SSF50998">
    <property type="entry name" value="Quinoprotein alcohol dehydrogenase-like"/>
    <property type="match status" value="1"/>
</dbReference>
<dbReference type="SMART" id="SM00564">
    <property type="entry name" value="PQQ"/>
    <property type="match status" value="4"/>
</dbReference>
<dbReference type="PANTHER" id="PTHR32303">
    <property type="entry name" value="QUINOPROTEIN ALCOHOL DEHYDROGENASE (CYTOCHROME C)"/>
    <property type="match status" value="1"/>
</dbReference>
<dbReference type="PANTHER" id="PTHR32303:SF4">
    <property type="entry name" value="QUINOPROTEIN GLUCOSE DEHYDROGENASE"/>
    <property type="match status" value="1"/>
</dbReference>
<dbReference type="GO" id="GO:0016020">
    <property type="term" value="C:membrane"/>
    <property type="evidence" value="ECO:0007669"/>
    <property type="project" value="InterPro"/>
</dbReference>
<evidence type="ECO:0000256" key="1">
    <source>
        <dbReference type="ARBA" id="ARBA00001931"/>
    </source>
</evidence>
<keyword evidence="4" id="KW-0812">Transmembrane</keyword>
<dbReference type="InterPro" id="IPR002372">
    <property type="entry name" value="PQQ_rpt_dom"/>
</dbReference>
<feature type="domain" description="Pyrrolo-quinoline quinone repeat" evidence="5">
    <location>
        <begin position="186"/>
        <end position="766"/>
    </location>
</feature>
<name>B3T1C4_9ZZZZ</name>
<accession>B3T1C4</accession>
<dbReference type="Pfam" id="PF01011">
    <property type="entry name" value="PQQ"/>
    <property type="match status" value="1"/>
</dbReference>
<dbReference type="CDD" id="cd10280">
    <property type="entry name" value="PQQ_mGDH"/>
    <property type="match status" value="1"/>
</dbReference>
<proteinExistence type="inferred from homology"/>
<evidence type="ECO:0000256" key="3">
    <source>
        <dbReference type="ARBA" id="ARBA00023002"/>
    </source>
</evidence>